<keyword evidence="7" id="KW-0067">ATP-binding</keyword>
<evidence type="ECO:0000256" key="9">
    <source>
        <dbReference type="SAM" id="MobiDB-lite"/>
    </source>
</evidence>
<dbReference type="Gene3D" id="1.10.287.130">
    <property type="match status" value="1"/>
</dbReference>
<keyword evidence="6" id="KW-0418">Kinase</keyword>
<keyword evidence="5" id="KW-0547">Nucleotide-binding</keyword>
<dbReference type="KEGG" id="ctes:O987_04620"/>
<dbReference type="RefSeq" id="WP_043370977.1">
    <property type="nucleotide sequence ID" value="NZ_CP006704.1"/>
</dbReference>
<evidence type="ECO:0000256" key="10">
    <source>
        <dbReference type="SAM" id="Phobius"/>
    </source>
</evidence>
<comment type="catalytic activity">
    <reaction evidence="1">
        <text>ATP + protein L-histidine = ADP + protein N-phospho-L-histidine.</text>
        <dbReference type="EC" id="2.7.13.3"/>
    </reaction>
</comment>
<keyword evidence="8" id="KW-0902">Two-component regulatory system</keyword>
<name>A0A076PE86_COMTE</name>
<dbReference type="InterPro" id="IPR036890">
    <property type="entry name" value="HATPase_C_sf"/>
</dbReference>
<evidence type="ECO:0000256" key="4">
    <source>
        <dbReference type="ARBA" id="ARBA00022679"/>
    </source>
</evidence>
<dbReference type="InterPro" id="IPR036097">
    <property type="entry name" value="HisK_dim/P_sf"/>
</dbReference>
<keyword evidence="10" id="KW-1133">Transmembrane helix</keyword>
<evidence type="ECO:0000256" key="1">
    <source>
        <dbReference type="ARBA" id="ARBA00000085"/>
    </source>
</evidence>
<dbReference type="Pfam" id="PF02518">
    <property type="entry name" value="HATPase_c"/>
    <property type="match status" value="1"/>
</dbReference>
<evidence type="ECO:0000313" key="13">
    <source>
        <dbReference type="Proteomes" id="UP000028782"/>
    </source>
</evidence>
<organism evidence="12 13">
    <name type="scientific">Comamonas testosteroni TK102</name>
    <dbReference type="NCBI Taxonomy" id="1392005"/>
    <lineage>
        <taxon>Bacteria</taxon>
        <taxon>Pseudomonadati</taxon>
        <taxon>Pseudomonadota</taxon>
        <taxon>Betaproteobacteria</taxon>
        <taxon>Burkholderiales</taxon>
        <taxon>Comamonadaceae</taxon>
        <taxon>Comamonas</taxon>
    </lineage>
</organism>
<evidence type="ECO:0000313" key="12">
    <source>
        <dbReference type="EMBL" id="AIJ45089.1"/>
    </source>
</evidence>
<reference evidence="12 13" key="1">
    <citation type="journal article" date="2014" name="Genome Announc.">
        <title>Complete Genome Sequence of Polychlorinated Biphenyl Degrader Comamonas testosteroni TK102 (NBRC 109938).</title>
        <authorList>
            <person name="Fukuda K."/>
            <person name="Hosoyama A."/>
            <person name="Tsuchikane K."/>
            <person name="Ohji S."/>
            <person name="Yamazoe A."/>
            <person name="Fujita N."/>
            <person name="Shintani M."/>
            <person name="Kimbara K."/>
        </authorList>
    </citation>
    <scope>NUCLEOTIDE SEQUENCE [LARGE SCALE GENOMIC DNA]</scope>
    <source>
        <strain evidence="12">TK102</strain>
    </source>
</reference>
<dbReference type="AlphaFoldDB" id="A0A076PE86"/>
<dbReference type="PANTHER" id="PTHR43065:SF10">
    <property type="entry name" value="PEROXIDE STRESS-ACTIVATED HISTIDINE KINASE MAK3"/>
    <property type="match status" value="1"/>
</dbReference>
<feature type="transmembrane region" description="Helical" evidence="10">
    <location>
        <begin position="12"/>
        <end position="30"/>
    </location>
</feature>
<evidence type="ECO:0000259" key="11">
    <source>
        <dbReference type="PROSITE" id="PS50109"/>
    </source>
</evidence>
<dbReference type="HOGENOM" id="CLU_000445_89_1_4"/>
<dbReference type="PROSITE" id="PS50109">
    <property type="entry name" value="HIS_KIN"/>
    <property type="match status" value="1"/>
</dbReference>
<keyword evidence="10" id="KW-0812">Transmembrane</keyword>
<dbReference type="SMART" id="SM00387">
    <property type="entry name" value="HATPase_c"/>
    <property type="match status" value="1"/>
</dbReference>
<dbReference type="CDD" id="cd00082">
    <property type="entry name" value="HisKA"/>
    <property type="match status" value="1"/>
</dbReference>
<dbReference type="EMBL" id="CP006704">
    <property type="protein sequence ID" value="AIJ45089.1"/>
    <property type="molecule type" value="Genomic_DNA"/>
</dbReference>
<dbReference type="Pfam" id="PF00512">
    <property type="entry name" value="HisKA"/>
    <property type="match status" value="1"/>
</dbReference>
<feature type="transmembrane region" description="Helical" evidence="10">
    <location>
        <begin position="36"/>
        <end position="55"/>
    </location>
</feature>
<dbReference type="EC" id="2.7.13.3" evidence="2"/>
<dbReference type="PANTHER" id="PTHR43065">
    <property type="entry name" value="SENSOR HISTIDINE KINASE"/>
    <property type="match status" value="1"/>
</dbReference>
<dbReference type="Proteomes" id="UP000028782">
    <property type="component" value="Chromosome"/>
</dbReference>
<dbReference type="SUPFAM" id="SSF55874">
    <property type="entry name" value="ATPase domain of HSP90 chaperone/DNA topoisomerase II/histidine kinase"/>
    <property type="match status" value="1"/>
</dbReference>
<evidence type="ECO:0000256" key="5">
    <source>
        <dbReference type="ARBA" id="ARBA00022741"/>
    </source>
</evidence>
<feature type="transmembrane region" description="Helical" evidence="10">
    <location>
        <begin position="60"/>
        <end position="77"/>
    </location>
</feature>
<dbReference type="SUPFAM" id="SSF47384">
    <property type="entry name" value="Homodimeric domain of signal transducing histidine kinase"/>
    <property type="match status" value="1"/>
</dbReference>
<sequence length="357" mass="38575">MMSQLPQSLSLRRSLIALVLGMVMTAIFVADTMTEYAVAAAVFYTAVILMAVRWFTPRTVVVLTVLCIVLTVVSFVLTPTGMYRVGLVNSGISVLAIAITAYLGLKMVAAQAAAHAAQTRLLHIARTTSLGELTASIAHEVNQPLAAIVTSSQAGQRWLGQQPPQLEKANQALLRIQADAERASNVITRIRGLAGGEAPQRQRFVLEDAVCEMAQLSQGVLEKRGIGLRWEFAPNLPEAWADRIQIQQVVGNLLLNAIEAITAEHRQAEITITARRLDEQQLQLTVTDCGSGLSPAVQAHLFDAFWTTKSDGMGLGLTISRNMIEAHGGRIWAEPRDDGLPGTQFHISLPATTGSRP</sequence>
<proteinExistence type="predicted"/>
<keyword evidence="3" id="KW-0597">Phosphoprotein</keyword>
<keyword evidence="4" id="KW-0808">Transferase</keyword>
<dbReference type="PRINTS" id="PR00344">
    <property type="entry name" value="BCTRLSENSOR"/>
</dbReference>
<dbReference type="SMART" id="SM00388">
    <property type="entry name" value="HisKA"/>
    <property type="match status" value="1"/>
</dbReference>
<accession>A0A076PE86</accession>
<keyword evidence="10" id="KW-0472">Membrane</keyword>
<dbReference type="InterPro" id="IPR005467">
    <property type="entry name" value="His_kinase_dom"/>
</dbReference>
<feature type="region of interest" description="Disordered" evidence="9">
    <location>
        <begin position="335"/>
        <end position="357"/>
    </location>
</feature>
<protein>
    <recommendedName>
        <fullName evidence="2">histidine kinase</fullName>
        <ecNumber evidence="2">2.7.13.3</ecNumber>
    </recommendedName>
</protein>
<dbReference type="InterPro" id="IPR004358">
    <property type="entry name" value="Sig_transdc_His_kin-like_C"/>
</dbReference>
<evidence type="ECO:0000256" key="2">
    <source>
        <dbReference type="ARBA" id="ARBA00012438"/>
    </source>
</evidence>
<feature type="domain" description="Histidine kinase" evidence="11">
    <location>
        <begin position="136"/>
        <end position="353"/>
    </location>
</feature>
<dbReference type="InterPro" id="IPR003594">
    <property type="entry name" value="HATPase_dom"/>
</dbReference>
<dbReference type="Gene3D" id="3.30.565.10">
    <property type="entry name" value="Histidine kinase-like ATPase, C-terminal domain"/>
    <property type="match status" value="1"/>
</dbReference>
<dbReference type="GO" id="GO:0000155">
    <property type="term" value="F:phosphorelay sensor kinase activity"/>
    <property type="evidence" value="ECO:0007669"/>
    <property type="project" value="InterPro"/>
</dbReference>
<feature type="transmembrane region" description="Helical" evidence="10">
    <location>
        <begin position="83"/>
        <end position="105"/>
    </location>
</feature>
<dbReference type="InterPro" id="IPR003661">
    <property type="entry name" value="HisK_dim/P_dom"/>
</dbReference>
<gene>
    <name evidence="12" type="ORF">O987_04620</name>
</gene>
<dbReference type="GO" id="GO:0005524">
    <property type="term" value="F:ATP binding"/>
    <property type="evidence" value="ECO:0007669"/>
    <property type="project" value="UniProtKB-KW"/>
</dbReference>
<evidence type="ECO:0000256" key="3">
    <source>
        <dbReference type="ARBA" id="ARBA00022553"/>
    </source>
</evidence>
<evidence type="ECO:0000256" key="7">
    <source>
        <dbReference type="ARBA" id="ARBA00022840"/>
    </source>
</evidence>
<evidence type="ECO:0000256" key="6">
    <source>
        <dbReference type="ARBA" id="ARBA00022777"/>
    </source>
</evidence>
<evidence type="ECO:0000256" key="8">
    <source>
        <dbReference type="ARBA" id="ARBA00023012"/>
    </source>
</evidence>